<keyword evidence="5" id="KW-0998">Cell outer membrane</keyword>
<dbReference type="EMBL" id="QPMM01000017">
    <property type="protein sequence ID" value="RFS19028.1"/>
    <property type="molecule type" value="Genomic_DNA"/>
</dbReference>
<comment type="subcellular location">
    <subcellularLocation>
        <location evidence="1">Cell outer membrane</location>
    </subcellularLocation>
</comment>
<sequence length="465" mass="53154">MKRLIYLALCGAMMTGTISCKKYLEIVPKGQKIPQTFNDYKALVEHSDAHTFDYGNQIYVSNDFYMPLFSQPTVNLSTINFNWQEDKSRIDFLNNDAGYNAAYRGIFVYNVIINNIYAATTGTEAEKARLTAQAKLGRAMFYFYLITSYAKMYDPATATQDRGVLLNTSDNMETVLRQASVQEIYDFILNDLNAALPDLPATSEDVFFGNKGAGFAMLSRYHLFIKDYTKAAMYADSALNRKNTLFDYVEYYNQNKVLADGNATSINIPRFEFNNPENYIFHYASAYVQTQGFYISMLRESDSTQYDMGDARFKVNYALTPFGTEKVWAYRRNDNVNGGGIRTPEIYYIKAECLARAGKFNEAMELVNTVRRKRIRPEFYSDVSAIDLKGAMAQIYRDLRNEFRGTGLNYLTLRRLNNDPQFAQTLTKKEGDNTYSIKPDSHIWIMPFSINAIAQSKGVLTQNSK</sequence>
<dbReference type="GO" id="GO:0009279">
    <property type="term" value="C:cell outer membrane"/>
    <property type="evidence" value="ECO:0007669"/>
    <property type="project" value="UniProtKB-SubCell"/>
</dbReference>
<organism evidence="8 9">
    <name type="scientific">Chitinophaga silvatica</name>
    <dbReference type="NCBI Taxonomy" id="2282649"/>
    <lineage>
        <taxon>Bacteria</taxon>
        <taxon>Pseudomonadati</taxon>
        <taxon>Bacteroidota</taxon>
        <taxon>Chitinophagia</taxon>
        <taxon>Chitinophagales</taxon>
        <taxon>Chitinophagaceae</taxon>
        <taxon>Chitinophaga</taxon>
    </lineage>
</organism>
<dbReference type="Pfam" id="PF07980">
    <property type="entry name" value="SusD_RagB"/>
    <property type="match status" value="1"/>
</dbReference>
<dbReference type="InterPro" id="IPR011990">
    <property type="entry name" value="TPR-like_helical_dom_sf"/>
</dbReference>
<dbReference type="PROSITE" id="PS51257">
    <property type="entry name" value="PROKAR_LIPOPROTEIN"/>
    <property type="match status" value="1"/>
</dbReference>
<comment type="caution">
    <text evidence="8">The sequence shown here is derived from an EMBL/GenBank/DDBJ whole genome shotgun (WGS) entry which is preliminary data.</text>
</comment>
<proteinExistence type="inferred from homology"/>
<evidence type="ECO:0000259" key="6">
    <source>
        <dbReference type="Pfam" id="PF07980"/>
    </source>
</evidence>
<evidence type="ECO:0000313" key="9">
    <source>
        <dbReference type="Proteomes" id="UP000260644"/>
    </source>
</evidence>
<keyword evidence="3" id="KW-0732">Signal</keyword>
<dbReference type="InterPro" id="IPR012944">
    <property type="entry name" value="SusD_RagB_dom"/>
</dbReference>
<dbReference type="InterPro" id="IPR002885">
    <property type="entry name" value="PPR_rpt"/>
</dbReference>
<accession>A0A3E1Y2W5</accession>
<evidence type="ECO:0000313" key="8">
    <source>
        <dbReference type="EMBL" id="RFS19028.1"/>
    </source>
</evidence>
<dbReference type="Gene3D" id="1.25.40.390">
    <property type="match status" value="2"/>
</dbReference>
<dbReference type="AlphaFoldDB" id="A0A3E1Y2W5"/>
<dbReference type="InterPro" id="IPR033985">
    <property type="entry name" value="SusD-like_N"/>
</dbReference>
<keyword evidence="4" id="KW-0472">Membrane</keyword>
<evidence type="ECO:0000256" key="4">
    <source>
        <dbReference type="ARBA" id="ARBA00023136"/>
    </source>
</evidence>
<dbReference type="Proteomes" id="UP000260644">
    <property type="component" value="Unassembled WGS sequence"/>
</dbReference>
<name>A0A3E1Y2W5_9BACT</name>
<dbReference type="OrthoDB" id="697229at2"/>
<dbReference type="SUPFAM" id="SSF48452">
    <property type="entry name" value="TPR-like"/>
    <property type="match status" value="1"/>
</dbReference>
<feature type="domain" description="RagB/SusD" evidence="6">
    <location>
        <begin position="341"/>
        <end position="444"/>
    </location>
</feature>
<feature type="domain" description="SusD-like N-terminal" evidence="7">
    <location>
        <begin position="23"/>
        <end position="223"/>
    </location>
</feature>
<evidence type="ECO:0000256" key="3">
    <source>
        <dbReference type="ARBA" id="ARBA00022729"/>
    </source>
</evidence>
<evidence type="ECO:0000256" key="5">
    <source>
        <dbReference type="ARBA" id="ARBA00023237"/>
    </source>
</evidence>
<protein>
    <submittedName>
        <fullName evidence="8">RagB/SusD family nutrient uptake outer membrane protein</fullName>
    </submittedName>
</protein>
<gene>
    <name evidence="8" type="ORF">DVR12_25855</name>
</gene>
<reference evidence="8 9" key="1">
    <citation type="submission" date="2018-07" db="EMBL/GenBank/DDBJ databases">
        <title>Chitinophaga K2CV101002-2 sp. nov., isolated from a monsoon evergreen broad-leaved forest soil.</title>
        <authorList>
            <person name="Lv Y."/>
        </authorList>
    </citation>
    <scope>NUCLEOTIDE SEQUENCE [LARGE SCALE GENOMIC DNA]</scope>
    <source>
        <strain evidence="8 9">GDMCC 1.1288</strain>
    </source>
</reference>
<dbReference type="PROSITE" id="PS51375">
    <property type="entry name" value="PPR"/>
    <property type="match status" value="1"/>
</dbReference>
<evidence type="ECO:0000259" key="7">
    <source>
        <dbReference type="Pfam" id="PF14322"/>
    </source>
</evidence>
<dbReference type="Pfam" id="PF14322">
    <property type="entry name" value="SusD-like_3"/>
    <property type="match status" value="1"/>
</dbReference>
<evidence type="ECO:0000256" key="1">
    <source>
        <dbReference type="ARBA" id="ARBA00004442"/>
    </source>
</evidence>
<evidence type="ECO:0000256" key="2">
    <source>
        <dbReference type="ARBA" id="ARBA00006275"/>
    </source>
</evidence>
<keyword evidence="9" id="KW-1185">Reference proteome</keyword>
<dbReference type="RefSeq" id="WP_116978706.1">
    <property type="nucleotide sequence ID" value="NZ_QPMM01000017.1"/>
</dbReference>
<comment type="similarity">
    <text evidence="2">Belongs to the SusD family.</text>
</comment>